<dbReference type="GO" id="GO:0006633">
    <property type="term" value="P:fatty acid biosynthetic process"/>
    <property type="evidence" value="ECO:0007669"/>
    <property type="project" value="TreeGrafter"/>
</dbReference>
<dbReference type="Gene3D" id="3.40.47.10">
    <property type="match status" value="2"/>
</dbReference>
<dbReference type="EC" id="2.3.1.-" evidence="6"/>
<evidence type="ECO:0000256" key="3">
    <source>
        <dbReference type="ARBA" id="ARBA00023315"/>
    </source>
</evidence>
<dbReference type="PANTHER" id="PTHR11712:SF336">
    <property type="entry name" value="3-OXOACYL-[ACYL-CARRIER-PROTEIN] SYNTHASE, MITOCHONDRIAL"/>
    <property type="match status" value="1"/>
</dbReference>
<dbReference type="SMART" id="SM00825">
    <property type="entry name" value="PKS_KS"/>
    <property type="match status" value="1"/>
</dbReference>
<evidence type="ECO:0000313" key="6">
    <source>
        <dbReference type="EMBL" id="VEJ30651.1"/>
    </source>
</evidence>
<evidence type="ECO:0000259" key="5">
    <source>
        <dbReference type="PROSITE" id="PS52004"/>
    </source>
</evidence>
<dbReference type="InterPro" id="IPR014031">
    <property type="entry name" value="Ketoacyl_synth_C"/>
</dbReference>
<evidence type="ECO:0000313" key="7">
    <source>
        <dbReference type="Proteomes" id="UP000270988"/>
    </source>
</evidence>
<accession>A0A448UXI2</accession>
<protein>
    <submittedName>
        <fullName evidence="6">Actinorhodin polyketide putative beta-ketoacyl synthase 1</fullName>
        <ecNumber evidence="6">2.3.1.-</ecNumber>
    </submittedName>
</protein>
<reference evidence="6 7" key="1">
    <citation type="submission" date="2018-12" db="EMBL/GenBank/DDBJ databases">
        <authorList>
            <consortium name="Pathogen Informatics"/>
        </authorList>
    </citation>
    <scope>NUCLEOTIDE SEQUENCE [LARGE SCALE GENOMIC DNA]</scope>
    <source>
        <strain evidence="6 7">NCTC10918</strain>
    </source>
</reference>
<proteinExistence type="inferred from homology"/>
<gene>
    <name evidence="6" type="ORF">NCTC10918_01935</name>
</gene>
<dbReference type="Pfam" id="PF02801">
    <property type="entry name" value="Ketoacyl-synt_C"/>
    <property type="match status" value="1"/>
</dbReference>
<dbReference type="SUPFAM" id="SSF53901">
    <property type="entry name" value="Thiolase-like"/>
    <property type="match status" value="2"/>
</dbReference>
<dbReference type="RefSeq" id="WP_141121385.1">
    <property type="nucleotide sequence ID" value="NZ_LR134521.1"/>
</dbReference>
<evidence type="ECO:0000256" key="1">
    <source>
        <dbReference type="ARBA" id="ARBA00008467"/>
    </source>
</evidence>
<dbReference type="Pfam" id="PF00109">
    <property type="entry name" value="ketoacyl-synt"/>
    <property type="match status" value="1"/>
</dbReference>
<dbReference type="EMBL" id="LR134521">
    <property type="protein sequence ID" value="VEJ30651.1"/>
    <property type="molecule type" value="Genomic_DNA"/>
</dbReference>
<organism evidence="6 7">
    <name type="scientific">Rothia dentocariosa</name>
    <dbReference type="NCBI Taxonomy" id="2047"/>
    <lineage>
        <taxon>Bacteria</taxon>
        <taxon>Bacillati</taxon>
        <taxon>Actinomycetota</taxon>
        <taxon>Actinomycetes</taxon>
        <taxon>Micrococcales</taxon>
        <taxon>Micrococcaceae</taxon>
        <taxon>Rothia</taxon>
    </lineage>
</organism>
<dbReference type="AlphaFoldDB" id="A0A448UXI2"/>
<dbReference type="GO" id="GO:0005829">
    <property type="term" value="C:cytosol"/>
    <property type="evidence" value="ECO:0007669"/>
    <property type="project" value="TreeGrafter"/>
</dbReference>
<dbReference type="InterPro" id="IPR014030">
    <property type="entry name" value="Ketoacyl_synth_N"/>
</dbReference>
<evidence type="ECO:0000256" key="4">
    <source>
        <dbReference type="RuleBase" id="RU003694"/>
    </source>
</evidence>
<dbReference type="InterPro" id="IPR000794">
    <property type="entry name" value="Beta-ketoacyl_synthase"/>
</dbReference>
<evidence type="ECO:0000256" key="2">
    <source>
        <dbReference type="ARBA" id="ARBA00022679"/>
    </source>
</evidence>
<keyword evidence="3 6" id="KW-0012">Acyltransferase</keyword>
<dbReference type="CDD" id="cd00834">
    <property type="entry name" value="KAS_I_II"/>
    <property type="match status" value="1"/>
</dbReference>
<dbReference type="InterPro" id="IPR016039">
    <property type="entry name" value="Thiolase-like"/>
</dbReference>
<name>A0A448UXI2_9MICC</name>
<comment type="similarity">
    <text evidence="1 4">Belongs to the thiolase-like superfamily. Beta-ketoacyl-ACP synthases family.</text>
</comment>
<feature type="domain" description="Ketosynthase family 3 (KS3)" evidence="5">
    <location>
        <begin position="4"/>
        <end position="417"/>
    </location>
</feature>
<dbReference type="FunFam" id="3.40.47.10:FF:000029">
    <property type="entry name" value="3-oxoacyl-[acyl-carrier-protein] synthase 1"/>
    <property type="match status" value="1"/>
</dbReference>
<dbReference type="PROSITE" id="PS52004">
    <property type="entry name" value="KS3_2"/>
    <property type="match status" value="1"/>
</dbReference>
<dbReference type="Proteomes" id="UP000270988">
    <property type="component" value="Chromosome"/>
</dbReference>
<keyword evidence="2 4" id="KW-0808">Transferase</keyword>
<dbReference type="PANTHER" id="PTHR11712">
    <property type="entry name" value="POLYKETIDE SYNTHASE-RELATED"/>
    <property type="match status" value="1"/>
</dbReference>
<dbReference type="GO" id="GO:0004315">
    <property type="term" value="F:3-oxoacyl-[acyl-carrier-protein] synthase activity"/>
    <property type="evidence" value="ECO:0007669"/>
    <property type="project" value="TreeGrafter"/>
</dbReference>
<sequence length="418" mass="44267">MVNRHDAVVTGIGIVAPGGLTRESFWQNIREGQSATGTTTLCDPSPFRSKIAGEVNFDPVKSGFSEEEIETLDRAAQLLLSASSEAISDSHGALEGVPPERIGVFIGSAVGATMSMEKIYREASSEGELVEVQETIDRDLYQYFVPSSFVAEIASRYGASGPGELISNGCTSGIDALAQAMEAIRRGDVDVAIAGATEAPISPITYACFDSIMATSNLNNTPETASRPYDATRAGFVLAEGAAVIIIESREHAERREAEMYGSITGYGARANAFHMTGLKSDGTELAEAIIESLSYAEIEPSQIDYVNSHGSGTTQNDIHETEALKKALGKKAYDVPVSSLKSMTGHSMGSIGAIEVAVCLLAIRDNFIPPTANLKEPDPLLDLDYVPIKGRSATINRVVSIASGFGGFQSALVIERA</sequence>
<dbReference type="InterPro" id="IPR020841">
    <property type="entry name" value="PKS_Beta-ketoAc_synthase_dom"/>
</dbReference>